<dbReference type="InterPro" id="IPR051262">
    <property type="entry name" value="SMP-30/CGR1_Lactonase"/>
</dbReference>
<keyword evidence="3" id="KW-0456">Lyase</keyword>
<evidence type="ECO:0000259" key="2">
    <source>
        <dbReference type="Pfam" id="PF12708"/>
    </source>
</evidence>
<organism evidence="3 4">
    <name type="scientific">Duganella phyllosphaerae</name>
    <dbReference type="NCBI Taxonomy" id="762836"/>
    <lineage>
        <taxon>Bacteria</taxon>
        <taxon>Pseudomonadati</taxon>
        <taxon>Pseudomonadota</taxon>
        <taxon>Betaproteobacteria</taxon>
        <taxon>Burkholderiales</taxon>
        <taxon>Oxalobacteraceae</taxon>
        <taxon>Telluria group</taxon>
        <taxon>Duganella</taxon>
    </lineage>
</organism>
<feature type="domain" description="Rhamnogalacturonase A/B/Epimerase-like pectate lyase" evidence="2">
    <location>
        <begin position="414"/>
        <end position="478"/>
    </location>
</feature>
<dbReference type="PANTHER" id="PTHR47572">
    <property type="entry name" value="LIPOPROTEIN-RELATED"/>
    <property type="match status" value="1"/>
</dbReference>
<sequence>MIDARTPTNITRAVMKAAATLWLSAATLTGGALAAPAQPPASVSLYQSAPAEPDAVTVHARGDGVADATAAIQAALDKAAAQPGGGMVFLPAGRYRLTRTLFMWPGVRLFGVGKTRPVLVLADNTPGFQQGVGNMVFFTGNRPGAVVPVNLGGAAPVAGVDAARVPVPPPTSVPFDARIADANSGTFYSALANVDFEIGAGNPAATAVRFHTAQMVYLAHIDFHLGSALAGIYQVGNVGINLRFYGGRYGILSEKTSAAWQYTLLDSVFDGQRDAAIREHEAGLTLVNTVMRNTPVGIEIDRGYGDWLWGKDVRFENVTRAGIIISNEGSVYTQIGFDNAVASATPVFARFRDSGKTVAGPAPHYRMKSFTYGLTLPGAGQPGEYATRVDAVALPSLPARRAPALRLLPAMAEWTDVRTLGAKGDNTSDDTAVLQKAIDSHRVLYFPMGYYRVTGTLKLRPGTVLIGLHPGRTQIMLAEDTPAYRGVGPARALIESARGGDAIVSGLGLATGGSNPRATALLWRAGERSLVDDVKFMGGHGTTLADGSRFDPYNANHTADSDPKKRWDTQYASLWVTDGGGGTFNGLWTPNTYAQAGLYVSNTSTPGYVYQMSAEHHVRAEIVLDRVRNWEFLAPQTEEEAGESRTAVALEVRNSSDILFANFHAYRVTRSVHPAPAAVKLYGSTGIRFRNVHVNAESGFATCDTAGCGTFVRASKYPFANAIVDVTRGNEVREREFAVLDITDAPIAAGTPALAPVTRLAGDFQALGGGAVDAAGKLYFIDRPAHRIHGWSAQEGLLIVADAPLDPVNLAVDRSGHLLVLSSDGPEATVYSLKPDAPQAVVQIAATPVRDRSSARVALPGNFWVNGEFRDRYDAASDSFPTLAELFAQDVAAPQAREYVSPDGSLALPAYRVWQQGPGNHLGWRFSHALDTYGWTMGTQGARVYLANGSENVTYSALLGAGGALTDLQRFAPRGGESVAAGPDGRVYVANGQVFVYDASGRAVGRIDVPERPLQLLFGGVDGRTLFILTHHALYSARP</sequence>
<evidence type="ECO:0000256" key="1">
    <source>
        <dbReference type="SAM" id="SignalP"/>
    </source>
</evidence>
<dbReference type="InterPro" id="IPR011050">
    <property type="entry name" value="Pectin_lyase_fold/virulence"/>
</dbReference>
<feature type="signal peptide" evidence="1">
    <location>
        <begin position="1"/>
        <end position="34"/>
    </location>
</feature>
<dbReference type="PANTHER" id="PTHR47572:SF4">
    <property type="entry name" value="LACTONASE DRP35"/>
    <property type="match status" value="1"/>
</dbReference>
<dbReference type="Proteomes" id="UP000175989">
    <property type="component" value="Unassembled WGS sequence"/>
</dbReference>
<dbReference type="Gene3D" id="2.120.10.30">
    <property type="entry name" value="TolB, C-terminal domain"/>
    <property type="match status" value="1"/>
</dbReference>
<proteinExistence type="predicted"/>
<dbReference type="SUPFAM" id="SSF51126">
    <property type="entry name" value="Pectin lyase-like"/>
    <property type="match status" value="2"/>
</dbReference>
<dbReference type="PATRIC" id="fig|762836.4.peg.5329"/>
<feature type="domain" description="Rhamnogalacturonase A/B/Epimerase-like pectate lyase" evidence="2">
    <location>
        <begin position="57"/>
        <end position="127"/>
    </location>
</feature>
<protein>
    <submittedName>
        <fullName evidence="3">Pectate lyase superfamily protein</fullName>
    </submittedName>
</protein>
<evidence type="ECO:0000313" key="3">
    <source>
        <dbReference type="EMBL" id="OEZ91572.1"/>
    </source>
</evidence>
<accession>A0A1E7W6I0</accession>
<dbReference type="AlphaFoldDB" id="A0A1E7W6I0"/>
<keyword evidence="1" id="KW-0732">Signal</keyword>
<comment type="caution">
    <text evidence="3">The sequence shown here is derived from an EMBL/GenBank/DDBJ whole genome shotgun (WGS) entry which is preliminary data.</text>
</comment>
<reference evidence="4" key="1">
    <citation type="journal article" date="2016" name="Front. Microbiol.">
        <title>Molecular Keys to the Janthinobacterium and Duganella spp. Interaction with the Plant Pathogen Fusarium graminearum.</title>
        <authorList>
            <person name="Haack F.S."/>
            <person name="Poehlein A."/>
            <person name="Kroger C."/>
            <person name="Voigt C.A."/>
            <person name="Piepenbring M."/>
            <person name="Bode H.B."/>
            <person name="Daniel R."/>
            <person name="Schafer W."/>
            <person name="Streit W.R."/>
        </authorList>
    </citation>
    <scope>NUCLEOTIDE SEQUENCE [LARGE SCALE GENOMIC DNA]</scope>
    <source>
        <strain evidence="4">T54</strain>
    </source>
</reference>
<dbReference type="InterPro" id="IPR012334">
    <property type="entry name" value="Pectin_lyas_fold"/>
</dbReference>
<dbReference type="InterPro" id="IPR024535">
    <property type="entry name" value="RHGA/B-epi-like_pectate_lyase"/>
</dbReference>
<dbReference type="GO" id="GO:0016829">
    <property type="term" value="F:lyase activity"/>
    <property type="evidence" value="ECO:0007669"/>
    <property type="project" value="UniProtKB-KW"/>
</dbReference>
<dbReference type="Pfam" id="PF12708">
    <property type="entry name" value="Pect-lyase_RHGA_epim"/>
    <property type="match status" value="2"/>
</dbReference>
<dbReference type="EMBL" id="LROM01000152">
    <property type="protein sequence ID" value="OEZ91572.1"/>
    <property type="molecule type" value="Genomic_DNA"/>
</dbReference>
<dbReference type="SUPFAM" id="SSF63829">
    <property type="entry name" value="Calcium-dependent phosphotriesterase"/>
    <property type="match status" value="1"/>
</dbReference>
<gene>
    <name evidence="3" type="ORF">DUPY_51850</name>
</gene>
<dbReference type="Gene3D" id="2.160.20.10">
    <property type="entry name" value="Single-stranded right-handed beta-helix, Pectin lyase-like"/>
    <property type="match status" value="2"/>
</dbReference>
<dbReference type="InterPro" id="IPR011042">
    <property type="entry name" value="6-blade_b-propeller_TolB-like"/>
</dbReference>
<keyword evidence="4" id="KW-1185">Reference proteome</keyword>
<feature type="chain" id="PRO_5009206505" evidence="1">
    <location>
        <begin position="35"/>
        <end position="1039"/>
    </location>
</feature>
<name>A0A1E7W6I0_9BURK</name>
<evidence type="ECO:0000313" key="4">
    <source>
        <dbReference type="Proteomes" id="UP000175989"/>
    </source>
</evidence>